<sequence length="230" mass="26353">MGFNIAGLVINKNYEKDIKQLSDDLEWGIEIIEEVSFEIASSNWTPEDEFRLYFGEQGTMIFHSHDLVAEHDSSLSADTLNYAYSETAMAFQIDLFKKGQLVRSIFEHEGDRKMEEGEPLALEKENPTADELTFALIHELFGESFYEIDFAAKAFRCKKVNYTRPSNEVAEQQIIEDLEESPSPEVSMISEEDSPEVSVISEEGLKEKEFAPTTNAAPAEAQKKWWQFWK</sequence>
<accession>A0ABM7VNA2</accession>
<keyword evidence="3" id="KW-1185">Reference proteome</keyword>
<evidence type="ECO:0000313" key="3">
    <source>
        <dbReference type="Proteomes" id="UP001354989"/>
    </source>
</evidence>
<protein>
    <submittedName>
        <fullName evidence="2">Uncharacterized protein</fullName>
    </submittedName>
</protein>
<geneLocation type="plasmid" evidence="2 3">
    <name>pPP10</name>
</geneLocation>
<dbReference type="Proteomes" id="UP001354989">
    <property type="component" value="Plasmid pPP10"/>
</dbReference>
<evidence type="ECO:0000313" key="2">
    <source>
        <dbReference type="EMBL" id="BDD02454.1"/>
    </source>
</evidence>
<name>A0ABM7VNA2_9BACT</name>
<organism evidence="2 3">
    <name type="scientific">Persicobacter psychrovividus</name>
    <dbReference type="NCBI Taxonomy" id="387638"/>
    <lineage>
        <taxon>Bacteria</taxon>
        <taxon>Pseudomonadati</taxon>
        <taxon>Bacteroidota</taxon>
        <taxon>Cytophagia</taxon>
        <taxon>Cytophagales</taxon>
        <taxon>Persicobacteraceae</taxon>
        <taxon>Persicobacter</taxon>
    </lineage>
</organism>
<proteinExistence type="predicted"/>
<reference evidence="2 3" key="1">
    <citation type="submission" date="2021-12" db="EMBL/GenBank/DDBJ databases">
        <title>Genome sequencing of bacteria with rrn-lacking chromosome and rrn-plasmid.</title>
        <authorList>
            <person name="Anda M."/>
            <person name="Iwasaki W."/>
        </authorList>
    </citation>
    <scope>NUCLEOTIDE SEQUENCE [LARGE SCALE GENOMIC DNA]</scope>
    <source>
        <strain evidence="2 3">NBRC 101262</strain>
        <plasmid evidence="2 3">pPP10</plasmid>
    </source>
</reference>
<dbReference type="EMBL" id="AP025302">
    <property type="protein sequence ID" value="BDD02454.1"/>
    <property type="molecule type" value="Genomic_DNA"/>
</dbReference>
<gene>
    <name evidence="2" type="ORF">PEPS_47340</name>
</gene>
<keyword evidence="2" id="KW-0614">Plasmid</keyword>
<evidence type="ECO:0000256" key="1">
    <source>
        <dbReference type="SAM" id="MobiDB-lite"/>
    </source>
</evidence>
<feature type="region of interest" description="Disordered" evidence="1">
    <location>
        <begin position="179"/>
        <end position="199"/>
    </location>
</feature>
<dbReference type="RefSeq" id="WP_338399621.1">
    <property type="nucleotide sequence ID" value="NZ_AP025302.1"/>
</dbReference>